<evidence type="ECO:0000313" key="1">
    <source>
        <dbReference type="EMBL" id="KRY75352.1"/>
    </source>
</evidence>
<proteinExistence type="predicted"/>
<dbReference type="AlphaFoldDB" id="A0A0V1ENT4"/>
<dbReference type="EMBL" id="JYDR01000018">
    <property type="protein sequence ID" value="KRY75352.1"/>
    <property type="molecule type" value="Genomic_DNA"/>
</dbReference>
<accession>A0A0V1ENT4</accession>
<organism evidence="1 2">
    <name type="scientific">Trichinella pseudospiralis</name>
    <name type="common">Parasitic roundworm</name>
    <dbReference type="NCBI Taxonomy" id="6337"/>
    <lineage>
        <taxon>Eukaryota</taxon>
        <taxon>Metazoa</taxon>
        <taxon>Ecdysozoa</taxon>
        <taxon>Nematoda</taxon>
        <taxon>Enoplea</taxon>
        <taxon>Dorylaimia</taxon>
        <taxon>Trichinellida</taxon>
        <taxon>Trichinellidae</taxon>
        <taxon>Trichinella</taxon>
    </lineage>
</organism>
<protein>
    <submittedName>
        <fullName evidence="1">Uncharacterized protein</fullName>
    </submittedName>
</protein>
<reference evidence="1 2" key="1">
    <citation type="submission" date="2015-01" db="EMBL/GenBank/DDBJ databases">
        <title>Evolution of Trichinella species and genotypes.</title>
        <authorList>
            <person name="Korhonen P.K."/>
            <person name="Edoardo P."/>
            <person name="Giuseppe L.R."/>
            <person name="Gasser R.B."/>
        </authorList>
    </citation>
    <scope>NUCLEOTIDE SEQUENCE [LARGE SCALE GENOMIC DNA]</scope>
    <source>
        <strain evidence="1">ISS13</strain>
    </source>
</reference>
<gene>
    <name evidence="1" type="ORF">T4A_4400</name>
</gene>
<dbReference type="Proteomes" id="UP000054632">
    <property type="component" value="Unassembled WGS sequence"/>
</dbReference>
<sequence>MNIKTAIFDFLSKNNHFKMQILSLDIISKSGTKHALPIHPLFAPSLFERRILRSRDKSRRCTDEQTEVCAKTECKAEDAAMTELLLEGESDITEHPDFVYYTRCMQRCCAKLNGAKVAPLKEEEKRRGPTKLPFQSIFDVADQKTVERCDATMCKSQRMKYEGLVARTSSYKKLRASQELRDYKECIESCDAKLNGRQILSLDIISKSGTKHALPIHPLFAPSLFERRILRSRDKSRRCTDEQTEVCAKTECKAEDAAMTELLLEGESDITEHPDFVYYTRCMQRCCAKLNGAKVAPLKEEEKRRGPTKLPFQSIFDVADQQTVERCDATMCKSQRMKYESLVARTTSYKKLRASQELRDYKECIESCDAKLNGRQKRIIYFMNLNFVIFKKILHADRTDFYYFIITSDSCASFIKFLKKRALSFCEKLRNSSLIQREPQIFLSQAVGMSNTRHIQASFYNPFRNHHFFLCTHSKKHTDLEVAM</sequence>
<evidence type="ECO:0000313" key="2">
    <source>
        <dbReference type="Proteomes" id="UP000054632"/>
    </source>
</evidence>
<comment type="caution">
    <text evidence="1">The sequence shown here is derived from an EMBL/GenBank/DDBJ whole genome shotgun (WGS) entry which is preliminary data.</text>
</comment>
<name>A0A0V1ENT4_TRIPS</name>